<dbReference type="Gene3D" id="3.40.630.30">
    <property type="match status" value="1"/>
</dbReference>
<sequence length="167" mass="18501">MSPSVTVRPAREDDAAAIRRVAHAAWHATYRDVFDEARIDEMVEEGYARDVLTELIGLDEVGLFVATVEDEVVGYASCGMTEVIGVGDLDIYVHPDYWGEGVGTALLERGHQHLADIETTTIRDEVLVANEVGNAFYEKHFERVGQRAVEFDGIERTVNVYEASVEG</sequence>
<evidence type="ECO:0000256" key="2">
    <source>
        <dbReference type="ARBA" id="ARBA00023315"/>
    </source>
</evidence>
<reference evidence="4 5" key="2">
    <citation type="submission" date="2019-04" db="EMBL/GenBank/DDBJ databases">
        <authorList>
            <person name="Yang S."/>
            <person name="Wei W."/>
        </authorList>
    </citation>
    <scope>NUCLEOTIDE SEQUENCE [LARGE SCALE GENOMIC DNA]</scope>
    <source>
        <strain evidence="5">ZP60</strain>
    </source>
</reference>
<dbReference type="Pfam" id="PF13508">
    <property type="entry name" value="Acetyltransf_7"/>
    <property type="match status" value="1"/>
</dbReference>
<proteinExistence type="predicted"/>
<evidence type="ECO:0000313" key="5">
    <source>
        <dbReference type="Proteomes" id="UP000297053"/>
    </source>
</evidence>
<dbReference type="Proteomes" id="UP000297053">
    <property type="component" value="Chromosome"/>
</dbReference>
<dbReference type="KEGG" id="halz:E5139_09820"/>
<evidence type="ECO:0000313" key="4">
    <source>
        <dbReference type="EMBL" id="QCD65917.1"/>
    </source>
</evidence>
<gene>
    <name evidence="4" type="ORF">E5139_09820</name>
</gene>
<dbReference type="AlphaFoldDB" id="A0A4D6KDH8"/>
<accession>A0A4D6KDH8</accession>
<organism evidence="4 5">
    <name type="scientific">Halomicrobium mukohataei</name>
    <dbReference type="NCBI Taxonomy" id="57705"/>
    <lineage>
        <taxon>Archaea</taxon>
        <taxon>Methanobacteriati</taxon>
        <taxon>Methanobacteriota</taxon>
        <taxon>Stenosarchaea group</taxon>
        <taxon>Halobacteria</taxon>
        <taxon>Halobacteriales</taxon>
        <taxon>Haloarculaceae</taxon>
        <taxon>Halomicrobium</taxon>
    </lineage>
</organism>
<dbReference type="InterPro" id="IPR016181">
    <property type="entry name" value="Acyl_CoA_acyltransferase"/>
</dbReference>
<feature type="domain" description="N-acetyltransferase" evidence="3">
    <location>
        <begin position="5"/>
        <end position="166"/>
    </location>
</feature>
<evidence type="ECO:0000259" key="3">
    <source>
        <dbReference type="PROSITE" id="PS51186"/>
    </source>
</evidence>
<keyword evidence="1 4" id="KW-0808">Transferase</keyword>
<dbReference type="OMA" id="PDYWGEG"/>
<keyword evidence="2" id="KW-0012">Acyltransferase</keyword>
<dbReference type="GO" id="GO:0016747">
    <property type="term" value="F:acyltransferase activity, transferring groups other than amino-acyl groups"/>
    <property type="evidence" value="ECO:0007669"/>
    <property type="project" value="InterPro"/>
</dbReference>
<dbReference type="PANTHER" id="PTHR43877">
    <property type="entry name" value="AMINOALKYLPHOSPHONATE N-ACETYLTRANSFERASE-RELATED-RELATED"/>
    <property type="match status" value="1"/>
</dbReference>
<reference evidence="4 5" key="1">
    <citation type="submission" date="2019-04" db="EMBL/GenBank/DDBJ databases">
        <title>Complete genome sequence of Arthrobacter sp. ZXY-2 associated with effective atrazine degradation and salt adaptation.</title>
        <authorList>
            <person name="Zhao X."/>
        </authorList>
    </citation>
    <scope>NUCLEOTIDE SEQUENCE [LARGE SCALE GENOMIC DNA]</scope>
    <source>
        <strain evidence="5">ZP60</strain>
    </source>
</reference>
<dbReference type="GeneID" id="42179234"/>
<evidence type="ECO:0000256" key="1">
    <source>
        <dbReference type="ARBA" id="ARBA00022679"/>
    </source>
</evidence>
<dbReference type="InterPro" id="IPR050832">
    <property type="entry name" value="Bact_Acetyltransf"/>
</dbReference>
<dbReference type="InterPro" id="IPR000182">
    <property type="entry name" value="GNAT_dom"/>
</dbReference>
<protein>
    <submittedName>
        <fullName evidence="4">GNAT family N-acetyltransferase</fullName>
    </submittedName>
</protein>
<name>A0A4D6KDH8_9EURY</name>
<dbReference type="EMBL" id="CP039375">
    <property type="protein sequence ID" value="QCD65917.1"/>
    <property type="molecule type" value="Genomic_DNA"/>
</dbReference>
<dbReference type="SUPFAM" id="SSF55729">
    <property type="entry name" value="Acyl-CoA N-acyltransferases (Nat)"/>
    <property type="match status" value="1"/>
</dbReference>
<dbReference type="RefSeq" id="WP_015762299.1">
    <property type="nucleotide sequence ID" value="NZ_CP039375.1"/>
</dbReference>
<dbReference type="PROSITE" id="PS51186">
    <property type="entry name" value="GNAT"/>
    <property type="match status" value="1"/>
</dbReference>
<dbReference type="CDD" id="cd04301">
    <property type="entry name" value="NAT_SF"/>
    <property type="match status" value="1"/>
</dbReference>